<dbReference type="Proteomes" id="UP001343257">
    <property type="component" value="Unassembled WGS sequence"/>
</dbReference>
<sequence>MKLKHWLAPLLAILLLGAETSVFAAEAEPAWQAKIGAINSYAWFDVHDAGAAKIVYVRTTTTTPVSPSRMAFYEALKAYDKDTGEVRWSFTFRSPKGNSSPQKPAEMVYAPNGTVYAMLNYESGEKKLYSIQASGKINWIVDVPITGRVYRLDNGSVLAVSDAEQDQKHFNMTKIFAYSPAGKLLYKQQIRGEVLWAGRDRIVVNATNPQKEGELRIADIEVYDTSMKRQYIYRYPANGGLVIEEKKLLLMDNGILLLRAEGTNQADELSALDPKGKLLWKRSIPQNSAVQNAGNYYGVLDGRKLESYSIDNKLAASTVLEGTNLPINDMEVTPEGKLWIPYQESSYVLEPSTLKVLYQLPSFAKNGYFFSYAGNGVVFSADWQKLSKFIFESTSK</sequence>
<name>A0ABU6PY18_9BACL</name>
<reference evidence="2 3" key="1">
    <citation type="submission" date="2023-03" db="EMBL/GenBank/DDBJ databases">
        <title>Bacillus Genome Sequencing.</title>
        <authorList>
            <person name="Dunlap C."/>
        </authorList>
    </citation>
    <scope>NUCLEOTIDE SEQUENCE [LARGE SCALE GENOMIC DNA]</scope>
    <source>
        <strain evidence="2 3">NRS-52</strain>
    </source>
</reference>
<protein>
    <recommendedName>
        <fullName evidence="4">PQQ-like domain-containing protein</fullName>
    </recommendedName>
</protein>
<dbReference type="Gene3D" id="2.130.10.10">
    <property type="entry name" value="YVTN repeat-like/Quinoprotein amine dehydrogenase"/>
    <property type="match status" value="1"/>
</dbReference>
<dbReference type="RefSeq" id="WP_328280967.1">
    <property type="nucleotide sequence ID" value="NZ_JARTLD010000056.1"/>
</dbReference>
<evidence type="ECO:0000313" key="3">
    <source>
        <dbReference type="Proteomes" id="UP001343257"/>
    </source>
</evidence>
<dbReference type="InterPro" id="IPR011047">
    <property type="entry name" value="Quinoprotein_ADH-like_sf"/>
</dbReference>
<evidence type="ECO:0000256" key="1">
    <source>
        <dbReference type="SAM" id="SignalP"/>
    </source>
</evidence>
<dbReference type="InterPro" id="IPR015943">
    <property type="entry name" value="WD40/YVTN_repeat-like_dom_sf"/>
</dbReference>
<keyword evidence="3" id="KW-1185">Reference proteome</keyword>
<gene>
    <name evidence="2" type="ORF">P9847_21105</name>
</gene>
<feature type="signal peptide" evidence="1">
    <location>
        <begin position="1"/>
        <end position="24"/>
    </location>
</feature>
<dbReference type="SUPFAM" id="SSF50998">
    <property type="entry name" value="Quinoprotein alcohol dehydrogenase-like"/>
    <property type="match status" value="1"/>
</dbReference>
<accession>A0ABU6PY18</accession>
<organism evidence="2 3">
    <name type="scientific">Paenibacillus chibensis</name>
    <dbReference type="NCBI Taxonomy" id="59846"/>
    <lineage>
        <taxon>Bacteria</taxon>
        <taxon>Bacillati</taxon>
        <taxon>Bacillota</taxon>
        <taxon>Bacilli</taxon>
        <taxon>Bacillales</taxon>
        <taxon>Paenibacillaceae</taxon>
        <taxon>Paenibacillus</taxon>
    </lineage>
</organism>
<keyword evidence="1" id="KW-0732">Signal</keyword>
<evidence type="ECO:0000313" key="2">
    <source>
        <dbReference type="EMBL" id="MED5019793.1"/>
    </source>
</evidence>
<evidence type="ECO:0008006" key="4">
    <source>
        <dbReference type="Google" id="ProtNLM"/>
    </source>
</evidence>
<feature type="chain" id="PRO_5046158938" description="PQQ-like domain-containing protein" evidence="1">
    <location>
        <begin position="25"/>
        <end position="396"/>
    </location>
</feature>
<comment type="caution">
    <text evidence="2">The sequence shown here is derived from an EMBL/GenBank/DDBJ whole genome shotgun (WGS) entry which is preliminary data.</text>
</comment>
<dbReference type="EMBL" id="JARTLD010000056">
    <property type="protein sequence ID" value="MED5019793.1"/>
    <property type="molecule type" value="Genomic_DNA"/>
</dbReference>
<proteinExistence type="predicted"/>